<accession>A0A8X6R1E3</accession>
<sequence>MILMILIPHETWSQYPRAQAPTLHTSRRDEVHLDDFDSHSNEWSEMLARPVGRHYVYTRCPRNLTRTLHSFLVGIHLIGPYLLPYRMSG</sequence>
<reference evidence="1" key="1">
    <citation type="submission" date="2020-08" db="EMBL/GenBank/DDBJ databases">
        <title>Multicomponent nature underlies the extraordinary mechanical properties of spider dragline silk.</title>
        <authorList>
            <person name="Kono N."/>
            <person name="Nakamura H."/>
            <person name="Mori M."/>
            <person name="Yoshida Y."/>
            <person name="Ohtoshi R."/>
            <person name="Malay A.D."/>
            <person name="Moran D.A.P."/>
            <person name="Tomita M."/>
            <person name="Numata K."/>
            <person name="Arakawa K."/>
        </authorList>
    </citation>
    <scope>NUCLEOTIDE SEQUENCE</scope>
</reference>
<comment type="caution">
    <text evidence="1">The sequence shown here is derived from an EMBL/GenBank/DDBJ whole genome shotgun (WGS) entry which is preliminary data.</text>
</comment>
<dbReference type="EMBL" id="BMAW01085514">
    <property type="protein sequence ID" value="GFU43334.1"/>
    <property type="molecule type" value="Genomic_DNA"/>
</dbReference>
<gene>
    <name evidence="1" type="ORF">NPIL_693001</name>
</gene>
<protein>
    <submittedName>
        <fullName evidence="1">Uncharacterized protein</fullName>
    </submittedName>
</protein>
<dbReference type="AlphaFoldDB" id="A0A8X6R1E3"/>
<organism evidence="1 2">
    <name type="scientific">Nephila pilipes</name>
    <name type="common">Giant wood spider</name>
    <name type="synonym">Nephila maculata</name>
    <dbReference type="NCBI Taxonomy" id="299642"/>
    <lineage>
        <taxon>Eukaryota</taxon>
        <taxon>Metazoa</taxon>
        <taxon>Ecdysozoa</taxon>
        <taxon>Arthropoda</taxon>
        <taxon>Chelicerata</taxon>
        <taxon>Arachnida</taxon>
        <taxon>Araneae</taxon>
        <taxon>Araneomorphae</taxon>
        <taxon>Entelegynae</taxon>
        <taxon>Araneoidea</taxon>
        <taxon>Nephilidae</taxon>
        <taxon>Nephila</taxon>
    </lineage>
</organism>
<name>A0A8X6R1E3_NEPPI</name>
<proteinExistence type="predicted"/>
<evidence type="ECO:0000313" key="1">
    <source>
        <dbReference type="EMBL" id="GFU43334.1"/>
    </source>
</evidence>
<keyword evidence="2" id="KW-1185">Reference proteome</keyword>
<evidence type="ECO:0000313" key="2">
    <source>
        <dbReference type="Proteomes" id="UP000887013"/>
    </source>
</evidence>
<dbReference type="Proteomes" id="UP000887013">
    <property type="component" value="Unassembled WGS sequence"/>
</dbReference>